<dbReference type="SUPFAM" id="SSF51735">
    <property type="entry name" value="NAD(P)-binding Rossmann-fold domains"/>
    <property type="match status" value="1"/>
</dbReference>
<dbReference type="PROSITE" id="PS00065">
    <property type="entry name" value="D_2_HYDROXYACID_DH_1"/>
    <property type="match status" value="1"/>
</dbReference>
<dbReference type="Gene3D" id="3.40.50.720">
    <property type="entry name" value="NAD(P)-binding Rossmann-like Domain"/>
    <property type="match status" value="2"/>
</dbReference>
<dbReference type="GO" id="GO:0005829">
    <property type="term" value="C:cytosol"/>
    <property type="evidence" value="ECO:0007669"/>
    <property type="project" value="TreeGrafter"/>
</dbReference>
<reference evidence="7 8" key="1">
    <citation type="submission" date="2019-09" db="EMBL/GenBank/DDBJ databases">
        <title>The hologenome of the rock-dwelling lichen Lasallia pustulata.</title>
        <authorList>
            <person name="Greshake Tzovaras B."/>
            <person name="Segers F."/>
            <person name="Bicker A."/>
            <person name="Dal Grande F."/>
            <person name="Otte J."/>
            <person name="Hankeln T."/>
            <person name="Schmitt I."/>
            <person name="Ebersberger I."/>
        </authorList>
    </citation>
    <scope>NUCLEOTIDE SEQUENCE [LARGE SCALE GENOMIC DNA]</scope>
    <source>
        <strain evidence="7">A1-1</strain>
    </source>
</reference>
<feature type="domain" description="D-isomer specific 2-hydroxyacid dehydrogenase catalytic" evidence="5">
    <location>
        <begin position="39"/>
        <end position="331"/>
    </location>
</feature>
<comment type="caution">
    <text evidence="7">The sequence shown here is derived from an EMBL/GenBank/DDBJ whole genome shotgun (WGS) entry which is preliminary data.</text>
</comment>
<dbReference type="AlphaFoldDB" id="A0A5M8PDH8"/>
<dbReference type="InterPro" id="IPR036291">
    <property type="entry name" value="NAD(P)-bd_dom_sf"/>
</dbReference>
<organism evidence="7 8">
    <name type="scientific">Lasallia pustulata</name>
    <dbReference type="NCBI Taxonomy" id="136370"/>
    <lineage>
        <taxon>Eukaryota</taxon>
        <taxon>Fungi</taxon>
        <taxon>Dikarya</taxon>
        <taxon>Ascomycota</taxon>
        <taxon>Pezizomycotina</taxon>
        <taxon>Lecanoromycetes</taxon>
        <taxon>OSLEUM clade</taxon>
        <taxon>Umbilicariomycetidae</taxon>
        <taxon>Umbilicariales</taxon>
        <taxon>Umbilicariaceae</taxon>
        <taxon>Lasallia</taxon>
    </lineage>
</organism>
<keyword evidence="3" id="KW-0520">NAD</keyword>
<accession>A0A5M8PDH8</accession>
<evidence type="ECO:0000256" key="4">
    <source>
        <dbReference type="RuleBase" id="RU003719"/>
    </source>
</evidence>
<dbReference type="FunFam" id="3.40.50.720:FF:000203">
    <property type="entry name" value="D-3-phosphoglycerate dehydrogenase (SerA)"/>
    <property type="match status" value="1"/>
</dbReference>
<evidence type="ECO:0000313" key="8">
    <source>
        <dbReference type="Proteomes" id="UP000324767"/>
    </source>
</evidence>
<protein>
    <submittedName>
        <fullName evidence="7">Glyoxylate reductase</fullName>
    </submittedName>
</protein>
<dbReference type="PANTHER" id="PTHR10996:SF269">
    <property type="entry name" value="HYPOTHETICAL D-ISOMER SPECIFIC 2-HYDROXYACID DEHYDROGENASE (EUROFUNG)"/>
    <property type="match status" value="1"/>
</dbReference>
<evidence type="ECO:0000259" key="5">
    <source>
        <dbReference type="Pfam" id="PF00389"/>
    </source>
</evidence>
<dbReference type="GO" id="GO:0030267">
    <property type="term" value="F:glyoxylate reductase (NADPH) activity"/>
    <property type="evidence" value="ECO:0007669"/>
    <property type="project" value="TreeGrafter"/>
</dbReference>
<evidence type="ECO:0000313" key="7">
    <source>
        <dbReference type="EMBL" id="KAA6407387.1"/>
    </source>
</evidence>
<comment type="similarity">
    <text evidence="1 4">Belongs to the D-isomer specific 2-hydroxyacid dehydrogenase family.</text>
</comment>
<dbReference type="InterPro" id="IPR006139">
    <property type="entry name" value="D-isomer_2_OHA_DH_cat_dom"/>
</dbReference>
<evidence type="ECO:0000259" key="6">
    <source>
        <dbReference type="Pfam" id="PF02826"/>
    </source>
</evidence>
<dbReference type="PANTHER" id="PTHR10996">
    <property type="entry name" value="2-HYDROXYACID DEHYDROGENASE-RELATED"/>
    <property type="match status" value="1"/>
</dbReference>
<evidence type="ECO:0000256" key="1">
    <source>
        <dbReference type="ARBA" id="ARBA00005854"/>
    </source>
</evidence>
<dbReference type="OrthoDB" id="9991913at2759"/>
<sequence length="338" mass="36437">MASSSKPKALLLGTIDHEPARRDWESLSSIAELIKPKATNREEFIKECKSGALDGVVAAYKTFESKNITGRFDPELVECLPESWKFISNNGAGYDQIDIAACNARSIRISNVPTAVDAATADTALFLLLGALRNFPPPLLTLRQKTWRGAPPAALGHDPQGKLLGILGMGGIGRELKKRAAALGMRVQYHNRRALSAELAGGAQYVGFEELLRTSDVLHLSLPLNKQTHHLISSPQFALMKPSTVIINTARGAIMDEAALVDALAAGTVASVGLDVFEHEPEVHPGLLANPNVLLLPHMGTWTVETQTAMEHWNIANVRAAIEEGKLKSPVPEQAGMQ</sequence>
<dbReference type="EMBL" id="VXIT01000018">
    <property type="protein sequence ID" value="KAA6407387.1"/>
    <property type="molecule type" value="Genomic_DNA"/>
</dbReference>
<dbReference type="InterPro" id="IPR029753">
    <property type="entry name" value="D-isomer_DH_CS"/>
</dbReference>
<dbReference type="InterPro" id="IPR050223">
    <property type="entry name" value="D-isomer_2-hydroxyacid_DH"/>
</dbReference>
<dbReference type="GO" id="GO:0016618">
    <property type="term" value="F:hydroxypyruvate reductase [NAD(P)H] activity"/>
    <property type="evidence" value="ECO:0007669"/>
    <property type="project" value="TreeGrafter"/>
</dbReference>
<dbReference type="InterPro" id="IPR006140">
    <property type="entry name" value="D-isomer_DH_NAD-bd"/>
</dbReference>
<gene>
    <name evidence="7" type="ORF">FRX48_08935</name>
</gene>
<proteinExistence type="inferred from homology"/>
<keyword evidence="2 4" id="KW-0560">Oxidoreductase</keyword>
<name>A0A5M8PDH8_9LECA</name>
<dbReference type="Pfam" id="PF02826">
    <property type="entry name" value="2-Hacid_dh_C"/>
    <property type="match status" value="1"/>
</dbReference>
<evidence type="ECO:0000256" key="3">
    <source>
        <dbReference type="ARBA" id="ARBA00023027"/>
    </source>
</evidence>
<dbReference type="Pfam" id="PF00389">
    <property type="entry name" value="2-Hacid_dh"/>
    <property type="match status" value="1"/>
</dbReference>
<dbReference type="SUPFAM" id="SSF52283">
    <property type="entry name" value="Formate/glycerate dehydrogenase catalytic domain-like"/>
    <property type="match status" value="1"/>
</dbReference>
<feature type="domain" description="D-isomer specific 2-hydroxyacid dehydrogenase NAD-binding" evidence="6">
    <location>
        <begin position="126"/>
        <end position="300"/>
    </location>
</feature>
<dbReference type="PROSITE" id="PS00671">
    <property type="entry name" value="D_2_HYDROXYACID_DH_3"/>
    <property type="match status" value="1"/>
</dbReference>
<dbReference type="CDD" id="cd12168">
    <property type="entry name" value="Mand_dh_like"/>
    <property type="match status" value="1"/>
</dbReference>
<dbReference type="GO" id="GO:0051287">
    <property type="term" value="F:NAD binding"/>
    <property type="evidence" value="ECO:0007669"/>
    <property type="project" value="InterPro"/>
</dbReference>
<dbReference type="Proteomes" id="UP000324767">
    <property type="component" value="Unassembled WGS sequence"/>
</dbReference>
<evidence type="ECO:0000256" key="2">
    <source>
        <dbReference type="ARBA" id="ARBA00023002"/>
    </source>
</evidence>
<dbReference type="InterPro" id="IPR029752">
    <property type="entry name" value="D-isomer_DH_CS1"/>
</dbReference>